<reference evidence="1 2" key="1">
    <citation type="journal article" date="2016" name="Nat. Commun.">
        <title>Thousands of microbial genomes shed light on interconnected biogeochemical processes in an aquifer system.</title>
        <authorList>
            <person name="Anantharaman K."/>
            <person name="Brown C.T."/>
            <person name="Hug L.A."/>
            <person name="Sharon I."/>
            <person name="Castelle C.J."/>
            <person name="Probst A.J."/>
            <person name="Thomas B.C."/>
            <person name="Singh A."/>
            <person name="Wilkins M.J."/>
            <person name="Karaoz U."/>
            <person name="Brodie E.L."/>
            <person name="Williams K.H."/>
            <person name="Hubbard S.S."/>
            <person name="Banfield J.F."/>
        </authorList>
    </citation>
    <scope>NUCLEOTIDE SEQUENCE [LARGE SCALE GENOMIC DNA]</scope>
</reference>
<name>A0A1F6DNE3_9BACT</name>
<comment type="caution">
    <text evidence="1">The sequence shown here is derived from an EMBL/GenBank/DDBJ whole genome shotgun (WGS) entry which is preliminary data.</text>
</comment>
<evidence type="ECO:0000313" key="2">
    <source>
        <dbReference type="Proteomes" id="UP000178532"/>
    </source>
</evidence>
<proteinExistence type="predicted"/>
<dbReference type="STRING" id="1798495.A3C19_01950"/>
<organism evidence="1 2">
    <name type="scientific">Candidatus Kaiserbacteria bacterium RIFCSPHIGHO2_02_FULL_54_22</name>
    <dbReference type="NCBI Taxonomy" id="1798495"/>
    <lineage>
        <taxon>Bacteria</taxon>
        <taxon>Candidatus Kaiseribacteriota</taxon>
    </lineage>
</organism>
<evidence type="ECO:0000313" key="1">
    <source>
        <dbReference type="EMBL" id="OGG62837.1"/>
    </source>
</evidence>
<dbReference type="AlphaFoldDB" id="A0A1F6DNE3"/>
<dbReference type="Proteomes" id="UP000178532">
    <property type="component" value="Unassembled WGS sequence"/>
</dbReference>
<protein>
    <recommendedName>
        <fullName evidence="3">UspA domain-containing protein</fullName>
    </recommendedName>
</protein>
<sequence>MPSVAVVVHPDGGAKHPVALSFEQEGALGRALCVLSKFSDQQPVAVIASSAEGISEYTKLIAKHLCTEEVTTCEGLLRDQASGDLEDGCDCVGDYLEPPYPSFGLVVVIIARDIAPALVQSLSRRIGKKFMPMFTQGMTPVWVA</sequence>
<dbReference type="EMBL" id="MFLI01000002">
    <property type="protein sequence ID" value="OGG62837.1"/>
    <property type="molecule type" value="Genomic_DNA"/>
</dbReference>
<gene>
    <name evidence="1" type="ORF">A3C19_01950</name>
</gene>
<accession>A0A1F6DNE3</accession>
<evidence type="ECO:0008006" key="3">
    <source>
        <dbReference type="Google" id="ProtNLM"/>
    </source>
</evidence>